<comment type="caution">
    <text evidence="3">The sequence shown here is derived from an EMBL/GenBank/DDBJ whole genome shotgun (WGS) entry which is preliminary data.</text>
</comment>
<organism evidence="3 4">
    <name type="scientific">Dyella tabacisoli</name>
    <dbReference type="NCBI Taxonomy" id="2282381"/>
    <lineage>
        <taxon>Bacteria</taxon>
        <taxon>Pseudomonadati</taxon>
        <taxon>Pseudomonadota</taxon>
        <taxon>Gammaproteobacteria</taxon>
        <taxon>Lysobacterales</taxon>
        <taxon>Rhodanobacteraceae</taxon>
        <taxon>Dyella</taxon>
    </lineage>
</organism>
<accession>A0A369UIH7</accession>
<dbReference type="GO" id="GO:0052851">
    <property type="term" value="F:ferric-chelate reductase (NADPH) activity"/>
    <property type="evidence" value="ECO:0007669"/>
    <property type="project" value="TreeGrafter"/>
</dbReference>
<dbReference type="RefSeq" id="WP_114847031.1">
    <property type="nucleotide sequence ID" value="NZ_JBHSPE010000010.1"/>
</dbReference>
<evidence type="ECO:0000313" key="3">
    <source>
        <dbReference type="EMBL" id="RDD80153.1"/>
    </source>
</evidence>
<dbReference type="Proteomes" id="UP000253782">
    <property type="component" value="Unassembled WGS sequence"/>
</dbReference>
<evidence type="ECO:0000259" key="2">
    <source>
        <dbReference type="Pfam" id="PF03807"/>
    </source>
</evidence>
<sequence length="203" mass="20953">MSYAIIGSGAIGGALAKQFARSKIKAAISNRRGPASLEGALQAFAPVVSAAKTTDALDADVIILAVPFGAVEEVAKLRSDWSGKIVVDATNAIEFPAFKPLDLGGRPSSQVVAAQFKGAKVVKAFNTLPAVVLGDEPRRSEGHRTIFVSGDHADANEKVTSLATLLGFSPITLGRLGEGGLLQQFGGALTMHSLIHSNPVSGH</sequence>
<reference evidence="3 4" key="1">
    <citation type="submission" date="2018-07" db="EMBL/GenBank/DDBJ databases">
        <title>Dyella tabacisoli L4-6T, whole genome shotgun sequence.</title>
        <authorList>
            <person name="Zhou X.-K."/>
            <person name="Li W.-J."/>
            <person name="Duan Y.-Q."/>
        </authorList>
    </citation>
    <scope>NUCLEOTIDE SEQUENCE [LARGE SCALE GENOMIC DNA]</scope>
    <source>
        <strain evidence="3 4">L4-6</strain>
    </source>
</reference>
<dbReference type="InterPro" id="IPR028939">
    <property type="entry name" value="P5C_Rdtase_cat_N"/>
</dbReference>
<evidence type="ECO:0000313" key="4">
    <source>
        <dbReference type="Proteomes" id="UP000253782"/>
    </source>
</evidence>
<dbReference type="GO" id="GO:0015677">
    <property type="term" value="P:copper ion import"/>
    <property type="evidence" value="ECO:0007669"/>
    <property type="project" value="TreeGrafter"/>
</dbReference>
<proteinExistence type="predicted"/>
<dbReference type="EMBL" id="QQAH01000020">
    <property type="protein sequence ID" value="RDD80153.1"/>
    <property type="molecule type" value="Genomic_DNA"/>
</dbReference>
<dbReference type="PANTHER" id="PTHR14239">
    <property type="entry name" value="DUDULIN-RELATED"/>
    <property type="match status" value="1"/>
</dbReference>
<dbReference type="OrthoDB" id="1523398at2"/>
<dbReference type="GO" id="GO:0005886">
    <property type="term" value="C:plasma membrane"/>
    <property type="evidence" value="ECO:0007669"/>
    <property type="project" value="TreeGrafter"/>
</dbReference>
<protein>
    <submittedName>
        <fullName evidence="3">NADP oxidoreductase</fullName>
    </submittedName>
</protein>
<keyword evidence="1" id="KW-0560">Oxidoreductase</keyword>
<feature type="domain" description="Pyrroline-5-carboxylate reductase catalytic N-terminal" evidence="2">
    <location>
        <begin position="3"/>
        <end position="91"/>
    </location>
</feature>
<dbReference type="GO" id="GO:0008823">
    <property type="term" value="F:cupric reductase (NADH) activity"/>
    <property type="evidence" value="ECO:0007669"/>
    <property type="project" value="TreeGrafter"/>
</dbReference>
<name>A0A369UIH7_9GAMM</name>
<dbReference type="PANTHER" id="PTHR14239:SF0">
    <property type="entry name" value="F420-DEPENDENT NADP REDUCTASE"/>
    <property type="match status" value="1"/>
</dbReference>
<gene>
    <name evidence="3" type="ORF">DVJ77_18590</name>
</gene>
<dbReference type="InterPro" id="IPR051267">
    <property type="entry name" value="STEAP_metalloreductase"/>
</dbReference>
<dbReference type="Gene3D" id="3.40.50.720">
    <property type="entry name" value="NAD(P)-binding Rossmann-like Domain"/>
    <property type="match status" value="1"/>
</dbReference>
<dbReference type="InterPro" id="IPR036291">
    <property type="entry name" value="NAD(P)-bd_dom_sf"/>
</dbReference>
<keyword evidence="4" id="KW-1185">Reference proteome</keyword>
<dbReference type="Pfam" id="PF03807">
    <property type="entry name" value="F420_oxidored"/>
    <property type="match status" value="1"/>
</dbReference>
<dbReference type="AlphaFoldDB" id="A0A369UIH7"/>
<evidence type="ECO:0000256" key="1">
    <source>
        <dbReference type="ARBA" id="ARBA00023002"/>
    </source>
</evidence>
<dbReference type="SUPFAM" id="SSF51735">
    <property type="entry name" value="NAD(P)-binding Rossmann-fold domains"/>
    <property type="match status" value="1"/>
</dbReference>